<comment type="caution">
    <text evidence="7">The sequence shown here is derived from an EMBL/GenBank/DDBJ whole genome shotgun (WGS) entry which is preliminary data.</text>
</comment>
<dbReference type="InterPro" id="IPR011701">
    <property type="entry name" value="MFS"/>
</dbReference>
<feature type="transmembrane region" description="Helical" evidence="6">
    <location>
        <begin position="122"/>
        <end position="145"/>
    </location>
</feature>
<dbReference type="InterPro" id="IPR036259">
    <property type="entry name" value="MFS_trans_sf"/>
</dbReference>
<dbReference type="EMBL" id="LJQC01000145">
    <property type="protein sequence ID" value="KPX08671.1"/>
    <property type="molecule type" value="Genomic_DNA"/>
</dbReference>
<proteinExistence type="predicted"/>
<dbReference type="SUPFAM" id="SSF103473">
    <property type="entry name" value="MFS general substrate transporter"/>
    <property type="match status" value="1"/>
</dbReference>
<organism evidence="7 8">
    <name type="scientific">Pseudomonas syringae pv. coryli</name>
    <dbReference type="NCBI Taxonomy" id="317659"/>
    <lineage>
        <taxon>Bacteria</taxon>
        <taxon>Pseudomonadati</taxon>
        <taxon>Pseudomonadota</taxon>
        <taxon>Gammaproteobacteria</taxon>
        <taxon>Pseudomonadales</taxon>
        <taxon>Pseudomonadaceae</taxon>
        <taxon>Pseudomonas</taxon>
    </lineage>
</organism>
<feature type="transmembrane region" description="Helical" evidence="6">
    <location>
        <begin position="25"/>
        <end position="46"/>
    </location>
</feature>
<feature type="transmembrane region" description="Helical" evidence="6">
    <location>
        <begin position="283"/>
        <end position="301"/>
    </location>
</feature>
<feature type="transmembrane region" description="Helical" evidence="6">
    <location>
        <begin position="91"/>
        <end position="110"/>
    </location>
</feature>
<evidence type="ECO:0008006" key="9">
    <source>
        <dbReference type="Google" id="ProtNLM"/>
    </source>
</evidence>
<evidence type="ECO:0000256" key="5">
    <source>
        <dbReference type="ARBA" id="ARBA00023136"/>
    </source>
</evidence>
<name>A0A0N8RAA8_9PSED</name>
<dbReference type="Gene3D" id="1.20.1250.20">
    <property type="entry name" value="MFS general substrate transporter like domains"/>
    <property type="match status" value="1"/>
</dbReference>
<evidence type="ECO:0000256" key="4">
    <source>
        <dbReference type="ARBA" id="ARBA00022989"/>
    </source>
</evidence>
<dbReference type="Proteomes" id="UP000051335">
    <property type="component" value="Unassembled WGS sequence"/>
</dbReference>
<gene>
    <name evidence="7" type="ORF">ALO75_00915</name>
</gene>
<evidence type="ECO:0000256" key="1">
    <source>
        <dbReference type="ARBA" id="ARBA00004651"/>
    </source>
</evidence>
<feature type="transmembrane region" description="Helical" evidence="6">
    <location>
        <begin position="250"/>
        <end position="271"/>
    </location>
</feature>
<reference evidence="7 8" key="1">
    <citation type="submission" date="2015-09" db="EMBL/GenBank/DDBJ databases">
        <title>Genome announcement of multiple Pseudomonas syringae strains.</title>
        <authorList>
            <person name="Thakur S."/>
            <person name="Wang P.W."/>
            <person name="Gong Y."/>
            <person name="Weir B.S."/>
            <person name="Guttman D.S."/>
        </authorList>
    </citation>
    <scope>NUCLEOTIDE SEQUENCE [LARGE SCALE GENOMIC DNA]</scope>
    <source>
        <strain evidence="7 8">ICMP17001</strain>
    </source>
</reference>
<sequence length="428" mass="46871">MRINRTTIKKRTNSVHTLPCSNKKILYIFASVGVLIALSEAVYDLAFANLAYTLTGSTLSVMTTYAIGYSAEILVTLLGAGFIDRFDKWKLFIATQIINIIVFTVAVTTLSTPGSSVEQVWLFAFLVDLVHQYVRLIMFSFIPFLFSREEIIRVNGFLAIINGVARAVGPAIGALVIFQVGLSMALTASIVFMMGALFLALSLWSVAAGTSVTRPDVESSSFKARFQESVTGASMATVNLLRSSQWRNFLASYSTCVLVISVLALLWIPFLRDFHAFSPEQTGYLYALGTTGAVLGGFTMSSFQDKSLITTILSAHALMFTGIAMTLWFRGSFLWVAVGMFLFQFGTTVYFRSTASAIQLTLPKEIIGSWYGAIDFMSRFAGLVGVILAGWSYDWIGAYWVYSVLLGLLVLSGLAWKAGNQVAWLSPS</sequence>
<evidence type="ECO:0000313" key="8">
    <source>
        <dbReference type="Proteomes" id="UP000051335"/>
    </source>
</evidence>
<feature type="transmembrane region" description="Helical" evidence="6">
    <location>
        <begin position="157"/>
        <end position="178"/>
    </location>
</feature>
<feature type="transmembrane region" description="Helical" evidence="6">
    <location>
        <begin position="66"/>
        <end position="84"/>
    </location>
</feature>
<dbReference type="GO" id="GO:0022857">
    <property type="term" value="F:transmembrane transporter activity"/>
    <property type="evidence" value="ECO:0007669"/>
    <property type="project" value="InterPro"/>
</dbReference>
<evidence type="ECO:0000256" key="6">
    <source>
        <dbReference type="SAM" id="Phobius"/>
    </source>
</evidence>
<feature type="transmembrane region" description="Helical" evidence="6">
    <location>
        <begin position="333"/>
        <end position="351"/>
    </location>
</feature>
<feature type="transmembrane region" description="Helical" evidence="6">
    <location>
        <begin position="399"/>
        <end position="416"/>
    </location>
</feature>
<evidence type="ECO:0000256" key="3">
    <source>
        <dbReference type="ARBA" id="ARBA00022692"/>
    </source>
</evidence>
<dbReference type="AlphaFoldDB" id="A0A0N8RAA8"/>
<evidence type="ECO:0000256" key="2">
    <source>
        <dbReference type="ARBA" id="ARBA00022475"/>
    </source>
</evidence>
<keyword evidence="2" id="KW-1003">Cell membrane</keyword>
<dbReference type="Pfam" id="PF07690">
    <property type="entry name" value="MFS_1"/>
    <property type="match status" value="1"/>
</dbReference>
<evidence type="ECO:0000313" key="7">
    <source>
        <dbReference type="EMBL" id="KPX08671.1"/>
    </source>
</evidence>
<keyword evidence="5 6" id="KW-0472">Membrane</keyword>
<keyword evidence="8" id="KW-1185">Reference proteome</keyword>
<feature type="transmembrane region" description="Helical" evidence="6">
    <location>
        <begin position="308"/>
        <end position="327"/>
    </location>
</feature>
<dbReference type="GO" id="GO:0005886">
    <property type="term" value="C:plasma membrane"/>
    <property type="evidence" value="ECO:0007669"/>
    <property type="project" value="UniProtKB-SubCell"/>
</dbReference>
<dbReference type="PATRIC" id="fig|317659.3.peg.1566"/>
<accession>A0A0N8RAA8</accession>
<dbReference type="PANTHER" id="PTHR23513:SF6">
    <property type="entry name" value="MAJOR FACILITATOR SUPERFAMILY ASSOCIATED DOMAIN-CONTAINING PROTEIN"/>
    <property type="match status" value="1"/>
</dbReference>
<feature type="transmembrane region" description="Helical" evidence="6">
    <location>
        <begin position="184"/>
        <end position="204"/>
    </location>
</feature>
<feature type="transmembrane region" description="Helical" evidence="6">
    <location>
        <begin position="372"/>
        <end position="393"/>
    </location>
</feature>
<dbReference type="PANTHER" id="PTHR23513">
    <property type="entry name" value="INTEGRAL MEMBRANE EFFLUX PROTEIN-RELATED"/>
    <property type="match status" value="1"/>
</dbReference>
<keyword evidence="4 6" id="KW-1133">Transmembrane helix</keyword>
<protein>
    <recommendedName>
        <fullName evidence="9">MFS transporter</fullName>
    </recommendedName>
</protein>
<keyword evidence="3 6" id="KW-0812">Transmembrane</keyword>
<comment type="subcellular location">
    <subcellularLocation>
        <location evidence="1">Cell membrane</location>
        <topology evidence="1">Multi-pass membrane protein</topology>
    </subcellularLocation>
</comment>